<proteinExistence type="predicted"/>
<feature type="compositionally biased region" description="Low complexity" evidence="1">
    <location>
        <begin position="182"/>
        <end position="195"/>
    </location>
</feature>
<evidence type="ECO:0000313" key="3">
    <source>
        <dbReference type="Proteomes" id="UP000257109"/>
    </source>
</evidence>
<evidence type="ECO:0000313" key="2">
    <source>
        <dbReference type="EMBL" id="RDY12095.1"/>
    </source>
</evidence>
<dbReference type="EMBL" id="QJKJ01000529">
    <property type="protein sequence ID" value="RDY12095.1"/>
    <property type="molecule type" value="Genomic_DNA"/>
</dbReference>
<feature type="region of interest" description="Disordered" evidence="1">
    <location>
        <begin position="174"/>
        <end position="195"/>
    </location>
</feature>
<protein>
    <submittedName>
        <fullName evidence="2">Uncharacterized protein</fullName>
    </submittedName>
</protein>
<organism evidence="2 3">
    <name type="scientific">Mucuna pruriens</name>
    <name type="common">Velvet bean</name>
    <name type="synonym">Dolichos pruriens</name>
    <dbReference type="NCBI Taxonomy" id="157652"/>
    <lineage>
        <taxon>Eukaryota</taxon>
        <taxon>Viridiplantae</taxon>
        <taxon>Streptophyta</taxon>
        <taxon>Embryophyta</taxon>
        <taxon>Tracheophyta</taxon>
        <taxon>Spermatophyta</taxon>
        <taxon>Magnoliopsida</taxon>
        <taxon>eudicotyledons</taxon>
        <taxon>Gunneridae</taxon>
        <taxon>Pentapetalae</taxon>
        <taxon>rosids</taxon>
        <taxon>fabids</taxon>
        <taxon>Fabales</taxon>
        <taxon>Fabaceae</taxon>
        <taxon>Papilionoideae</taxon>
        <taxon>50 kb inversion clade</taxon>
        <taxon>NPAAA clade</taxon>
        <taxon>indigoferoid/millettioid clade</taxon>
        <taxon>Phaseoleae</taxon>
        <taxon>Mucuna</taxon>
    </lineage>
</organism>
<keyword evidence="3" id="KW-1185">Reference proteome</keyword>
<accession>A0A371IAS4</accession>
<name>A0A371IAS4_MUCPR</name>
<dbReference type="AlphaFoldDB" id="A0A371IAS4"/>
<evidence type="ECO:0000256" key="1">
    <source>
        <dbReference type="SAM" id="MobiDB-lite"/>
    </source>
</evidence>
<feature type="non-terminal residue" evidence="2">
    <location>
        <position position="1"/>
    </location>
</feature>
<dbReference type="Proteomes" id="UP000257109">
    <property type="component" value="Unassembled WGS sequence"/>
</dbReference>
<gene>
    <name evidence="2" type="ORF">CR513_03154</name>
</gene>
<sequence length="238" mass="26847">MDKDLEDAQESTKDNEITAIQGPMTRGKMRRLQEKVQKELSLLQGQARPIKGPTMYTLFGCQIGPDLLSLQYLALLLGLSKAIGVFILSNPKRSNWVDEGHPHPARDRLLIYNLRKSMSFILTPQRSRLGFAQRNYPQRVINSLFCTLAQRDLISPSKTLHRLADGVTKNHRGSFAHRIKESSSSLEPSSSETSSEDSLALKALDEDLLGIHYKVYNFKVKKILSPTMLDAQPQEDEL</sequence>
<reference evidence="2" key="1">
    <citation type="submission" date="2018-05" db="EMBL/GenBank/DDBJ databases">
        <title>Draft genome of Mucuna pruriens seed.</title>
        <authorList>
            <person name="Nnadi N.E."/>
            <person name="Vos R."/>
            <person name="Hasami M.H."/>
            <person name="Devisetty U.K."/>
            <person name="Aguiy J.C."/>
        </authorList>
    </citation>
    <scope>NUCLEOTIDE SEQUENCE [LARGE SCALE GENOMIC DNA]</scope>
    <source>
        <strain evidence="2">JCA_2017</strain>
    </source>
</reference>
<comment type="caution">
    <text evidence="2">The sequence shown here is derived from an EMBL/GenBank/DDBJ whole genome shotgun (WGS) entry which is preliminary data.</text>
</comment>
<feature type="region of interest" description="Disordered" evidence="1">
    <location>
        <begin position="1"/>
        <end position="20"/>
    </location>
</feature>